<dbReference type="InterPro" id="IPR047658">
    <property type="entry name" value="IS4-like_transpos"/>
</dbReference>
<protein>
    <submittedName>
        <fullName evidence="2">Mobile element protein</fullName>
    </submittedName>
</protein>
<dbReference type="NCBIfam" id="NF033591">
    <property type="entry name" value="transpos_IS4_2"/>
    <property type="match status" value="1"/>
</dbReference>
<dbReference type="InterPro" id="IPR012337">
    <property type="entry name" value="RNaseH-like_sf"/>
</dbReference>
<evidence type="ECO:0000259" key="1">
    <source>
        <dbReference type="Pfam" id="PF01609"/>
    </source>
</evidence>
<organism evidence="2 3">
    <name type="scientific">Microcystis aeruginosa NIES-44</name>
    <dbReference type="NCBI Taxonomy" id="449439"/>
    <lineage>
        <taxon>Bacteria</taxon>
        <taxon>Bacillati</taxon>
        <taxon>Cyanobacteriota</taxon>
        <taxon>Cyanophyceae</taxon>
        <taxon>Oscillatoriophycideae</taxon>
        <taxon>Chroococcales</taxon>
        <taxon>Microcystaceae</taxon>
        <taxon>Microcystis</taxon>
    </lineage>
</organism>
<name>A0A0A1VPA5_MICAE</name>
<evidence type="ECO:0000313" key="3">
    <source>
        <dbReference type="Proteomes" id="UP000030321"/>
    </source>
</evidence>
<dbReference type="Proteomes" id="UP000030321">
    <property type="component" value="Unassembled WGS sequence"/>
</dbReference>
<dbReference type="InterPro" id="IPR011518">
    <property type="entry name" value="Transposase_36"/>
</dbReference>
<feature type="domain" description="Transposase IS4-like" evidence="1">
    <location>
        <begin position="245"/>
        <end position="402"/>
    </location>
</feature>
<sequence>MYFTDSTVTSDFIVDTLEDFWESEKYRFEKIKSLIINQDNRPENNSRRTQFMKRIVEFYKKYQVDIRLAYYPPYHSKYNPTKYRTKSLKSRREWGFMRNSTNLETPMNQYNALKQALKPHLRWHGARLSFLALFLLALLKVKTVNLKELALGFEGRVLVESHYKRLQRFFGDFEIDYPEIARIVVQWLNIPQPWVLSIDRTNWSFGSHHYNILTVGIVHEGVAIPILWWMLKKKKGNSNSDERMRFIEEMLKIFPSAEIRCLCGDREFIGLAWLRYLLLEPMLAFCLRIRATDKIEYNGKRLAAKVIFAHLAIGESQRLQGSCLIWGYPVSVEALRLPDNSLLIVIGQPDCLGLIQDYAQRWGIETLFGIFKTRGFCLESTHFTDPKRLRKLLALLTLALVWSLKTGLEIHHLNPIPIKKHGRRAKSLFRLGLDHLRHLILNPSLPNFSLFLQSLHFLSCT</sequence>
<proteinExistence type="predicted"/>
<dbReference type="AlphaFoldDB" id="A0A0A1VPA5"/>
<dbReference type="InterPro" id="IPR002559">
    <property type="entry name" value="Transposase_11"/>
</dbReference>
<dbReference type="Pfam" id="PF07592">
    <property type="entry name" value="DDE_Tnp_ISAZ013"/>
    <property type="match status" value="1"/>
</dbReference>
<comment type="caution">
    <text evidence="2">The sequence shown here is derived from an EMBL/GenBank/DDBJ whole genome shotgun (WGS) entry which is preliminary data.</text>
</comment>
<dbReference type="GO" id="GO:0003677">
    <property type="term" value="F:DNA binding"/>
    <property type="evidence" value="ECO:0007669"/>
    <property type="project" value="InterPro"/>
</dbReference>
<reference evidence="3" key="1">
    <citation type="journal article" date="2015" name="Genome">
        <title>Whole Genome Sequence of the Non-Microcystin-Producing Microcystis aeruginosa Strain NIES-44.</title>
        <authorList>
            <person name="Okano K."/>
            <person name="Miyata N."/>
            <person name="Ozaki Y."/>
        </authorList>
    </citation>
    <scope>NUCLEOTIDE SEQUENCE [LARGE SCALE GENOMIC DNA]</scope>
    <source>
        <strain evidence="3">NIES-44</strain>
    </source>
</reference>
<dbReference type="GO" id="GO:0004803">
    <property type="term" value="F:transposase activity"/>
    <property type="evidence" value="ECO:0007669"/>
    <property type="project" value="InterPro"/>
</dbReference>
<dbReference type="Pfam" id="PF01609">
    <property type="entry name" value="DDE_Tnp_1"/>
    <property type="match status" value="1"/>
</dbReference>
<accession>A0A0A1VPA5</accession>
<dbReference type="GO" id="GO:0006313">
    <property type="term" value="P:DNA transposition"/>
    <property type="evidence" value="ECO:0007669"/>
    <property type="project" value="InterPro"/>
</dbReference>
<dbReference type="EMBL" id="BBPA01000003">
    <property type="protein sequence ID" value="GAL91550.1"/>
    <property type="molecule type" value="Genomic_DNA"/>
</dbReference>
<gene>
    <name evidence="2" type="ORF">N44_01558</name>
</gene>
<dbReference type="SUPFAM" id="SSF53098">
    <property type="entry name" value="Ribonuclease H-like"/>
    <property type="match status" value="1"/>
</dbReference>
<evidence type="ECO:0000313" key="2">
    <source>
        <dbReference type="EMBL" id="GAL91550.1"/>
    </source>
</evidence>